<accession>A0A3N4PVY7</accession>
<name>A0A3N4PVY7_9BACT</name>
<dbReference type="NCBIfam" id="TIGR03519">
    <property type="entry name" value="T9SS_PorP_fam"/>
    <property type="match status" value="1"/>
</dbReference>
<organism evidence="2 3">
    <name type="scientific">Chitinophaga lutea</name>
    <dbReference type="NCBI Taxonomy" id="2488634"/>
    <lineage>
        <taxon>Bacteria</taxon>
        <taxon>Pseudomonadati</taxon>
        <taxon>Bacteroidota</taxon>
        <taxon>Chitinophagia</taxon>
        <taxon>Chitinophagales</taxon>
        <taxon>Chitinophagaceae</taxon>
        <taxon>Chitinophaga</taxon>
    </lineage>
</organism>
<keyword evidence="1" id="KW-0732">Signal</keyword>
<feature type="chain" id="PRO_5018281784" evidence="1">
    <location>
        <begin position="25"/>
        <end position="305"/>
    </location>
</feature>
<evidence type="ECO:0000313" key="2">
    <source>
        <dbReference type="EMBL" id="RPE07890.1"/>
    </source>
</evidence>
<dbReference type="Pfam" id="PF11751">
    <property type="entry name" value="PorP_SprF"/>
    <property type="match status" value="1"/>
</dbReference>
<dbReference type="AlphaFoldDB" id="A0A3N4PVY7"/>
<evidence type="ECO:0000256" key="1">
    <source>
        <dbReference type="SAM" id="SignalP"/>
    </source>
</evidence>
<comment type="caution">
    <text evidence="2">The sequence shown here is derived from an EMBL/GenBank/DDBJ whole genome shotgun (WGS) entry which is preliminary data.</text>
</comment>
<dbReference type="Proteomes" id="UP000278351">
    <property type="component" value="Unassembled WGS sequence"/>
</dbReference>
<proteinExistence type="predicted"/>
<sequence length="305" mass="34049">MKRFFTPRLLLMTCMALMPVLLHAQGFDKTMPPQDPLMISYFQNRYLANPAMAGADSGLSINVGYRKQWKEVPDAPVTFALTGDYRLGRKMGIGLTVFNDQAGPLKQNRVALTYAYHLRLSEDDNESLHIGLTGAIDNRHIEKRKNMPQDPYVEAFNKKGSEFQADFGIAYTNDKLTLQASLPNITRTFRNSDEVEPRSTPSFFVAASYKLGTKCPQINSIEPLVAFRGVKGYKPVGDVGAKVNFYRNTVNMFAMYHTNNAVSAGVGFQFKNSIEVQASYTSQTSGPKTNVDANFGLGIKIRLFR</sequence>
<protein>
    <submittedName>
        <fullName evidence="2">Type IX secretion system membrane protein PorP/SprF</fullName>
    </submittedName>
</protein>
<reference evidence="2 3" key="1">
    <citation type="submission" date="2018-11" db="EMBL/GenBank/DDBJ databases">
        <title>Chitinophaga lutea sp.nov., isolate from arsenic contaminated soil.</title>
        <authorList>
            <person name="Zong Y."/>
        </authorList>
    </citation>
    <scope>NUCLEOTIDE SEQUENCE [LARGE SCALE GENOMIC DNA]</scope>
    <source>
        <strain evidence="2 3">ZY74</strain>
    </source>
</reference>
<keyword evidence="3" id="KW-1185">Reference proteome</keyword>
<feature type="signal peptide" evidence="1">
    <location>
        <begin position="1"/>
        <end position="24"/>
    </location>
</feature>
<evidence type="ECO:0000313" key="3">
    <source>
        <dbReference type="Proteomes" id="UP000278351"/>
    </source>
</evidence>
<dbReference type="InterPro" id="IPR019861">
    <property type="entry name" value="PorP/SprF_Bacteroidetes"/>
</dbReference>
<gene>
    <name evidence="2" type="ORF">EGT74_12490</name>
</gene>
<dbReference type="EMBL" id="RPDH01000002">
    <property type="protein sequence ID" value="RPE07890.1"/>
    <property type="molecule type" value="Genomic_DNA"/>
</dbReference>